<evidence type="ECO:0000313" key="4">
    <source>
        <dbReference type="Proteomes" id="UP000092659"/>
    </source>
</evidence>
<reference evidence="2 4" key="1">
    <citation type="submission" date="2016-06" db="EMBL/GenBank/DDBJ databases">
        <title>Complete genome sequence of Streptomyces griseochromogenes ATCC 14511, the Blasticidin S producer.</title>
        <authorList>
            <person name="Wu L."/>
        </authorList>
    </citation>
    <scope>NUCLEOTIDE SEQUENCE [LARGE SCALE GENOMIC DNA]</scope>
    <source>
        <strain evidence="2 4">ATCC 14511</strain>
    </source>
</reference>
<name>A0A1B1B8N3_9ACTN</name>
<keyword evidence="5" id="KW-1185">Reference proteome</keyword>
<dbReference type="Proteomes" id="UP000092659">
    <property type="component" value="Chromosome"/>
</dbReference>
<dbReference type="EMBL" id="CP016279">
    <property type="protein sequence ID" value="ANP55149.1"/>
    <property type="molecule type" value="Genomic_DNA"/>
</dbReference>
<feature type="signal peptide" evidence="1">
    <location>
        <begin position="1"/>
        <end position="27"/>
    </location>
</feature>
<dbReference type="AlphaFoldDB" id="A0A1B1B8N3"/>
<feature type="chain" id="PRO_5008519662" evidence="1">
    <location>
        <begin position="28"/>
        <end position="119"/>
    </location>
</feature>
<keyword evidence="1" id="KW-0732">Signal</keyword>
<proteinExistence type="predicted"/>
<dbReference type="KEGG" id="sgs:AVL59_41145"/>
<gene>
    <name evidence="2" type="ORF">AVL59_41145</name>
    <name evidence="3" type="ORF">J2Z21_003358</name>
</gene>
<evidence type="ECO:0000313" key="2">
    <source>
        <dbReference type="EMBL" id="ANP55149.1"/>
    </source>
</evidence>
<dbReference type="EMBL" id="JAGGLP010000006">
    <property type="protein sequence ID" value="MBP2050419.1"/>
    <property type="molecule type" value="Genomic_DNA"/>
</dbReference>
<protein>
    <submittedName>
        <fullName evidence="2">Uncharacterized protein</fullName>
    </submittedName>
</protein>
<dbReference type="RefSeq" id="WP_067314668.1">
    <property type="nucleotide sequence ID" value="NZ_CP016279.1"/>
</dbReference>
<evidence type="ECO:0000313" key="3">
    <source>
        <dbReference type="EMBL" id="MBP2050419.1"/>
    </source>
</evidence>
<evidence type="ECO:0000313" key="5">
    <source>
        <dbReference type="Proteomes" id="UP001519309"/>
    </source>
</evidence>
<dbReference type="Proteomes" id="UP001519309">
    <property type="component" value="Unassembled WGS sequence"/>
</dbReference>
<organism evidence="2 4">
    <name type="scientific">Streptomyces griseochromogenes</name>
    <dbReference type="NCBI Taxonomy" id="68214"/>
    <lineage>
        <taxon>Bacteria</taxon>
        <taxon>Bacillati</taxon>
        <taxon>Actinomycetota</taxon>
        <taxon>Actinomycetes</taxon>
        <taxon>Kitasatosporales</taxon>
        <taxon>Streptomycetaceae</taxon>
        <taxon>Streptomyces</taxon>
    </lineage>
</organism>
<sequence length="119" mass="12809">MFNRQKIATVSGLVGSLAVICSGVAHAHADEFPGDCKTSLAETTCISKSESIRTSKDGKYVVKQTQDCKTTDRQRVVFPENYLLGGGSRKVGPVVDCSNRTPLPKGVKVPHPKLPRPTL</sequence>
<reference evidence="3 5" key="2">
    <citation type="submission" date="2021-03" db="EMBL/GenBank/DDBJ databases">
        <title>Genomic Encyclopedia of Type Strains, Phase IV (KMG-IV): sequencing the most valuable type-strain genomes for metagenomic binning, comparative biology and taxonomic classification.</title>
        <authorList>
            <person name="Goeker M."/>
        </authorList>
    </citation>
    <scope>NUCLEOTIDE SEQUENCE [LARGE SCALE GENOMIC DNA]</scope>
    <source>
        <strain evidence="3 5">DSM 40499</strain>
    </source>
</reference>
<evidence type="ECO:0000256" key="1">
    <source>
        <dbReference type="SAM" id="SignalP"/>
    </source>
</evidence>
<accession>A0A1B1B8N3</accession>